<keyword evidence="1" id="KW-0472">Membrane</keyword>
<accession>A0A7W3JUN8</accession>
<evidence type="ECO:0000256" key="1">
    <source>
        <dbReference type="SAM" id="Phobius"/>
    </source>
</evidence>
<gene>
    <name evidence="2" type="ORF">FB555_001678</name>
</gene>
<protein>
    <submittedName>
        <fullName evidence="2">Uncharacterized protein</fullName>
    </submittedName>
</protein>
<name>A0A7W3JUN8_9MICO</name>
<evidence type="ECO:0000313" key="2">
    <source>
        <dbReference type="EMBL" id="MBA8829569.1"/>
    </source>
</evidence>
<dbReference type="Proteomes" id="UP000524237">
    <property type="component" value="Unassembled WGS sequence"/>
</dbReference>
<organism evidence="2 3">
    <name type="scientific">Alpinimonas psychrophila</name>
    <dbReference type="NCBI Taxonomy" id="748908"/>
    <lineage>
        <taxon>Bacteria</taxon>
        <taxon>Bacillati</taxon>
        <taxon>Actinomycetota</taxon>
        <taxon>Actinomycetes</taxon>
        <taxon>Micrococcales</taxon>
        <taxon>Microbacteriaceae</taxon>
        <taxon>Alpinimonas</taxon>
    </lineage>
</organism>
<sequence>MSTAQITSSRRRFWIFGIVYSLVILAAGLWVSLATGEWIAFFCAGGLVVFPVGGVALRSCKSSR</sequence>
<comment type="caution">
    <text evidence="2">The sequence shown here is derived from an EMBL/GenBank/DDBJ whole genome shotgun (WGS) entry which is preliminary data.</text>
</comment>
<proteinExistence type="predicted"/>
<feature type="transmembrane region" description="Helical" evidence="1">
    <location>
        <begin position="38"/>
        <end position="57"/>
    </location>
</feature>
<dbReference type="AlphaFoldDB" id="A0A7W3JUN8"/>
<keyword evidence="1" id="KW-1133">Transmembrane helix</keyword>
<reference evidence="2 3" key="1">
    <citation type="submission" date="2020-07" db="EMBL/GenBank/DDBJ databases">
        <title>Sequencing the genomes of 1000 actinobacteria strains.</title>
        <authorList>
            <person name="Klenk H.-P."/>
        </authorList>
    </citation>
    <scope>NUCLEOTIDE SEQUENCE [LARGE SCALE GENOMIC DNA]</scope>
    <source>
        <strain evidence="2 3">DSM 23737</strain>
    </source>
</reference>
<keyword evidence="1" id="KW-0812">Transmembrane</keyword>
<dbReference type="EMBL" id="JACGWU010000005">
    <property type="protein sequence ID" value="MBA8829569.1"/>
    <property type="molecule type" value="Genomic_DNA"/>
</dbReference>
<keyword evidence="3" id="KW-1185">Reference proteome</keyword>
<evidence type="ECO:0000313" key="3">
    <source>
        <dbReference type="Proteomes" id="UP000524237"/>
    </source>
</evidence>
<feature type="transmembrane region" description="Helical" evidence="1">
    <location>
        <begin position="12"/>
        <end position="32"/>
    </location>
</feature>